<dbReference type="InterPro" id="IPR042099">
    <property type="entry name" value="ANL_N_sf"/>
</dbReference>
<gene>
    <name evidence="4" type="ORF">ACERK3_14310</name>
</gene>
<evidence type="ECO:0000313" key="4">
    <source>
        <dbReference type="EMBL" id="MFA9479458.1"/>
    </source>
</evidence>
<dbReference type="RefSeq" id="WP_425346382.1">
    <property type="nucleotide sequence ID" value="NZ_JBGUBD010000009.1"/>
</dbReference>
<sequence length="382" mass="41482">MIRNHPTSTADGQSAFSWYAPATQPFPDAIALATPDGDVTFGDLADRVAGEQARLVDEGFKSGQRIRHDHPAVKPGSVDWLATLLAGLNLGLQVILPDQDWPREQIPRHTADLLNADDREPAPHGSQAGVWLFTSGTTARPKPRFRSLALLRDDVARVAARLPDDLRERRPAGLCLLPLSHGFGLVNALLLVHSLGGTVAMAELPQRDRIAELLRTYRVEMLYSWPAHLQQLADADLWRQAKAPLRWCVSSSLALSPEVAARFNAASGCPVRQQYGATETGPLCVDSDEPPSRSTQCVGRPLDGVALSVLSPSGDTLPAAGKGEVVVRLKHMTLPAEELTAEGYYRTGDCGYRDSDGLVYILKRFKPFTDERQMATNAGSDA</sequence>
<comment type="similarity">
    <text evidence="1">Belongs to the ATP-dependent AMP-binding enzyme family.</text>
</comment>
<reference evidence="4 5" key="1">
    <citation type="submission" date="2024-08" db="EMBL/GenBank/DDBJ databases">
        <title>Whole-genome sequencing of halo(alkali)philic microorganisms from hypersaline lakes.</title>
        <authorList>
            <person name="Sorokin D.Y."/>
            <person name="Merkel A.Y."/>
            <person name="Messina E."/>
            <person name="Yakimov M."/>
        </authorList>
    </citation>
    <scope>NUCLEOTIDE SEQUENCE [LARGE SCALE GENOMIC DNA]</scope>
    <source>
        <strain evidence="4 5">AB-hyl4</strain>
    </source>
</reference>
<evidence type="ECO:0000256" key="1">
    <source>
        <dbReference type="ARBA" id="ARBA00006432"/>
    </source>
</evidence>
<dbReference type="InterPro" id="IPR000873">
    <property type="entry name" value="AMP-dep_synth/lig_dom"/>
</dbReference>
<keyword evidence="2" id="KW-0436">Ligase</keyword>
<dbReference type="SUPFAM" id="SSF56801">
    <property type="entry name" value="Acetyl-CoA synthetase-like"/>
    <property type="match status" value="1"/>
</dbReference>
<keyword evidence="5" id="KW-1185">Reference proteome</keyword>
<dbReference type="PANTHER" id="PTHR43201">
    <property type="entry name" value="ACYL-COA SYNTHETASE"/>
    <property type="match status" value="1"/>
</dbReference>
<comment type="caution">
    <text evidence="4">The sequence shown here is derived from an EMBL/GenBank/DDBJ whole genome shotgun (WGS) entry which is preliminary data.</text>
</comment>
<feature type="domain" description="AMP-dependent synthetase/ligase" evidence="3">
    <location>
        <begin position="99"/>
        <end position="332"/>
    </location>
</feature>
<evidence type="ECO:0000313" key="5">
    <source>
        <dbReference type="Proteomes" id="UP001575105"/>
    </source>
</evidence>
<dbReference type="Pfam" id="PF00501">
    <property type="entry name" value="AMP-binding"/>
    <property type="match status" value="1"/>
</dbReference>
<dbReference type="Proteomes" id="UP001575105">
    <property type="component" value="Unassembled WGS sequence"/>
</dbReference>
<accession>A0ABV4U793</accession>
<organism evidence="4 5">
    <name type="scientific">Natronomicrosphaera hydrolytica</name>
    <dbReference type="NCBI Taxonomy" id="3242702"/>
    <lineage>
        <taxon>Bacteria</taxon>
        <taxon>Pseudomonadati</taxon>
        <taxon>Planctomycetota</taxon>
        <taxon>Phycisphaerae</taxon>
        <taxon>Phycisphaerales</taxon>
        <taxon>Phycisphaeraceae</taxon>
        <taxon>Natronomicrosphaera</taxon>
    </lineage>
</organism>
<name>A0ABV4U793_9BACT</name>
<evidence type="ECO:0000259" key="3">
    <source>
        <dbReference type="Pfam" id="PF00501"/>
    </source>
</evidence>
<dbReference type="Gene3D" id="3.40.50.12780">
    <property type="entry name" value="N-terminal domain of ligase-like"/>
    <property type="match status" value="2"/>
</dbReference>
<evidence type="ECO:0000256" key="2">
    <source>
        <dbReference type="ARBA" id="ARBA00022598"/>
    </source>
</evidence>
<proteinExistence type="inferred from homology"/>
<protein>
    <submittedName>
        <fullName evidence="4">Class I adenylate-forming enzyme family protein</fullName>
    </submittedName>
</protein>
<dbReference type="EMBL" id="JBGUBD010000009">
    <property type="protein sequence ID" value="MFA9479458.1"/>
    <property type="molecule type" value="Genomic_DNA"/>
</dbReference>
<dbReference type="PANTHER" id="PTHR43201:SF5">
    <property type="entry name" value="MEDIUM-CHAIN ACYL-COA LIGASE ACSF2, MITOCHONDRIAL"/>
    <property type="match status" value="1"/>
</dbReference>